<dbReference type="GO" id="GO:0006357">
    <property type="term" value="P:regulation of transcription by RNA polymerase II"/>
    <property type="evidence" value="ECO:0007669"/>
    <property type="project" value="InterPro"/>
</dbReference>
<dbReference type="InterPro" id="IPR013947">
    <property type="entry name" value="Mediator_Med14"/>
</dbReference>
<evidence type="ECO:0000313" key="9">
    <source>
        <dbReference type="EMBL" id="PXF48653.1"/>
    </source>
</evidence>
<evidence type="ECO:0000313" key="10">
    <source>
        <dbReference type="Proteomes" id="UP000247409"/>
    </source>
</evidence>
<proteinExistence type="inferred from homology"/>
<evidence type="ECO:0000256" key="4">
    <source>
        <dbReference type="ARBA" id="ARBA00023159"/>
    </source>
</evidence>
<reference evidence="9 10" key="1">
    <citation type="journal article" date="2018" name="Mol. Biol. Evol.">
        <title>Analysis of the draft genome of the red seaweed Gracilariopsis chorda provides insights into genome size evolution in Rhodophyta.</title>
        <authorList>
            <person name="Lee J."/>
            <person name="Yang E.C."/>
            <person name="Graf L."/>
            <person name="Yang J.H."/>
            <person name="Qiu H."/>
            <person name="Zel Zion U."/>
            <person name="Chan C.X."/>
            <person name="Stephens T.G."/>
            <person name="Weber A.P.M."/>
            <person name="Boo G.H."/>
            <person name="Boo S.M."/>
            <person name="Kim K.M."/>
            <person name="Shin Y."/>
            <person name="Jung M."/>
            <person name="Lee S.J."/>
            <person name="Yim H.S."/>
            <person name="Lee J.H."/>
            <person name="Bhattacharya D."/>
            <person name="Yoon H.S."/>
        </authorList>
    </citation>
    <scope>NUCLEOTIDE SEQUENCE [LARGE SCALE GENOMIC DNA]</scope>
    <source>
        <strain evidence="9 10">SKKU-2015</strain>
        <tissue evidence="9">Whole body</tissue>
    </source>
</reference>
<accession>A0A2V3J2U4</accession>
<evidence type="ECO:0000259" key="8">
    <source>
        <dbReference type="Pfam" id="PF08638"/>
    </source>
</evidence>
<dbReference type="GO" id="GO:0070847">
    <property type="term" value="C:core mediator complex"/>
    <property type="evidence" value="ECO:0007669"/>
    <property type="project" value="TreeGrafter"/>
</dbReference>
<evidence type="ECO:0000256" key="5">
    <source>
        <dbReference type="ARBA" id="ARBA00023163"/>
    </source>
</evidence>
<comment type="function">
    <text evidence="7">Component of the Mediator complex, a coactivator involved in the regulated transcription of nearly all RNA polymerase II-dependent genes. Mediator functions as a bridge to convey information from gene-specific regulatory proteins to the basal RNA polymerase II transcription machinery. Mediator is recruited to promoters by direct interactions with regulatory proteins and serves as a scaffold for the assembly of a functional preinitiation complex with RNA polymerase II and the general transcription factors.</text>
</comment>
<name>A0A2V3J2U4_9FLOR</name>
<comment type="subcellular location">
    <subcellularLocation>
        <location evidence="1 7">Nucleus</location>
    </subcellularLocation>
</comment>
<keyword evidence="6 7" id="KW-0539">Nucleus</keyword>
<dbReference type="EMBL" id="NBIV01000012">
    <property type="protein sequence ID" value="PXF48653.1"/>
    <property type="molecule type" value="Genomic_DNA"/>
</dbReference>
<evidence type="ECO:0000256" key="1">
    <source>
        <dbReference type="ARBA" id="ARBA00004123"/>
    </source>
</evidence>
<comment type="similarity">
    <text evidence="2 7">Belongs to the Mediator complex subunit 14 family.</text>
</comment>
<dbReference type="AlphaFoldDB" id="A0A2V3J2U4"/>
<evidence type="ECO:0000256" key="7">
    <source>
        <dbReference type="RuleBase" id="RU365082"/>
    </source>
</evidence>
<dbReference type="Pfam" id="PF08638">
    <property type="entry name" value="Med14"/>
    <property type="match status" value="1"/>
</dbReference>
<feature type="domain" description="Mediator complex subunit MED14 N-terminal" evidence="8">
    <location>
        <begin position="8"/>
        <end position="135"/>
    </location>
</feature>
<comment type="subunit">
    <text evidence="7">Component of the Mediator complex.</text>
</comment>
<dbReference type="GO" id="GO:0016592">
    <property type="term" value="C:mediator complex"/>
    <property type="evidence" value="ECO:0007669"/>
    <property type="project" value="UniProtKB-UniRule"/>
</dbReference>
<protein>
    <recommendedName>
        <fullName evidence="7">Mediator of RNA polymerase II transcription subunit 14</fullName>
    </recommendedName>
    <alternativeName>
        <fullName evidence="7">Mediator complex subunit 14</fullName>
    </alternativeName>
</protein>
<dbReference type="PANTHER" id="PTHR12809:SF2">
    <property type="entry name" value="MEDIATOR OF RNA POLYMERASE II TRANSCRIPTION SUBUNIT 14"/>
    <property type="match status" value="1"/>
</dbReference>
<dbReference type="InterPro" id="IPR055122">
    <property type="entry name" value="Med14_N"/>
</dbReference>
<keyword evidence="10" id="KW-1185">Reference proteome</keyword>
<evidence type="ECO:0000256" key="6">
    <source>
        <dbReference type="ARBA" id="ARBA00023242"/>
    </source>
</evidence>
<dbReference type="GO" id="GO:0003712">
    <property type="term" value="F:transcription coregulator activity"/>
    <property type="evidence" value="ECO:0007669"/>
    <property type="project" value="UniProtKB-UniRule"/>
</dbReference>
<sequence length="1050" mass="117717">MEAEREDIPLSRLTHDVVQNSYKELHALLDSLADYEPEDRQSRLLDAILNIRHRFARLSATVKWYMAYSAFHSSARIARRVCNDRSTVFTLDADTLWHVSANTRAAAAHPSAIQEAAQVLSGALTFNRLPRIIETFIGLEIKRDMRNISRIFFPSPAVRDSKRIQAPVANHSNHINSTTADAHVRADSSHVQLQNSKQNAESSYLPVQTSDLKNGLKDVRKPVSNLSESGHEEFSDEDVTTDAVERLRVTTRHVIRSSLPEGVKLIKAGVDPCAAAVRIGVPDAWTADVILDKLKLDQAFVVLLRFQILVDSHPDAPSTIRSRFHDRERPVPLLAEHREPLRQMLRDRMLWAYEEAKAANENEHIPKVLLCLAHAMSFECCGKLAMNHVRAQTIAFHKSNLWKYTDISFSGVGSDKENDSPVRIQYWLRSHLQSSVVITLVKNEESNSLPSRILQVEHGTEMPVNDFDASVSVKSINIEALVLKCCRTRAVHELQRIRSQTQEKVAEELSIDLNSSSRSSVCLLVHFGQQGVGISFGISLRSGGFFVRATGPLVTALSRGDALANDVRKELWNGERFSKGRTDDLSREFETLLSASLALLKSETAVRSALGGSADVMIGWPPGASSVETPEVSKDGRKVNPPFAAIEKKRPRRFMTLSSIANEDDEPYMFPGLSAAKRARSMPLPFTTSSDGYAFIQGRHSSPKNIPRGVNSLVCSSSVMADWMGMRNMIDMRLRRDHILRELEFLKVATPVDGDFRLQSSHRTPLKVKSSPMKVEESFLNVYENGTWEIELTLANELFDEHNYYGQVVSFSRKRRSLRFRYPDQSLRSIQCFARDVLRARTAAALINGLNAESNAYRLTVKLPSHIQVRHSKGITFTVGLCKRVVEIQARPHHPLVSVHFVPFAEEILQESAMEMGKRLGELLEMSLPMFLAIQSALPADRNVYKVRFTNALKARVIFGTANRRPFAIDVDARHGKESVMIYDVPRALQTIQSEMQSVPYSAVPIWPQMIEQLVEKRVGKMEYGGAAVRIPVTILGQILHLIAKKAGSS</sequence>
<organism evidence="9 10">
    <name type="scientific">Gracilariopsis chorda</name>
    <dbReference type="NCBI Taxonomy" id="448386"/>
    <lineage>
        <taxon>Eukaryota</taxon>
        <taxon>Rhodophyta</taxon>
        <taxon>Florideophyceae</taxon>
        <taxon>Rhodymeniophycidae</taxon>
        <taxon>Gracilariales</taxon>
        <taxon>Gracilariaceae</taxon>
        <taxon>Gracilariopsis</taxon>
    </lineage>
</organism>
<keyword evidence="5 7" id="KW-0804">Transcription</keyword>
<keyword evidence="4 7" id="KW-0010">Activator</keyword>
<dbReference type="STRING" id="448386.A0A2V3J2U4"/>
<gene>
    <name evidence="9" type="ORF">BWQ96_01505</name>
</gene>
<evidence type="ECO:0000256" key="2">
    <source>
        <dbReference type="ARBA" id="ARBA00007813"/>
    </source>
</evidence>
<keyword evidence="3 7" id="KW-0805">Transcription regulation</keyword>
<evidence type="ECO:0000256" key="3">
    <source>
        <dbReference type="ARBA" id="ARBA00023015"/>
    </source>
</evidence>
<comment type="caution">
    <text evidence="9">The sequence shown here is derived from an EMBL/GenBank/DDBJ whole genome shotgun (WGS) entry which is preliminary data.</text>
</comment>
<dbReference type="OrthoDB" id="10378700at2759"/>
<dbReference type="PANTHER" id="PTHR12809">
    <property type="entry name" value="MEDIATOR COMPLEX SUBUNIT"/>
    <property type="match status" value="1"/>
</dbReference>
<dbReference type="Proteomes" id="UP000247409">
    <property type="component" value="Unassembled WGS sequence"/>
</dbReference>